<feature type="region of interest" description="Disordered" evidence="1">
    <location>
        <begin position="73"/>
        <end position="93"/>
    </location>
</feature>
<gene>
    <name evidence="2" type="ORF">Mal4_41490</name>
</gene>
<evidence type="ECO:0000256" key="1">
    <source>
        <dbReference type="SAM" id="MobiDB-lite"/>
    </source>
</evidence>
<protein>
    <submittedName>
        <fullName evidence="2">Uncharacterized protein</fullName>
    </submittedName>
</protein>
<evidence type="ECO:0000313" key="3">
    <source>
        <dbReference type="Proteomes" id="UP000320496"/>
    </source>
</evidence>
<keyword evidence="3" id="KW-1185">Reference proteome</keyword>
<feature type="compositionally biased region" description="Low complexity" evidence="1">
    <location>
        <begin position="74"/>
        <end position="93"/>
    </location>
</feature>
<dbReference type="KEGG" id="mri:Mal4_41490"/>
<name>A0A517ZBD0_9PLAN</name>
<dbReference type="EMBL" id="CP036275">
    <property type="protein sequence ID" value="QDU39802.1"/>
    <property type="molecule type" value="Genomic_DNA"/>
</dbReference>
<evidence type="ECO:0000313" key="2">
    <source>
        <dbReference type="EMBL" id="QDU39802.1"/>
    </source>
</evidence>
<sequence>MRGTLNRAVPAKGTHPARAGRQSPDGFRRQSSASSCSVIIVPGMPSSNRPFLTPLRIGSGLRKALVTFHVKQSPGRVAGGRRAATPPAASLEQ</sequence>
<proteinExistence type="predicted"/>
<organism evidence="2 3">
    <name type="scientific">Maioricimonas rarisocia</name>
    <dbReference type="NCBI Taxonomy" id="2528026"/>
    <lineage>
        <taxon>Bacteria</taxon>
        <taxon>Pseudomonadati</taxon>
        <taxon>Planctomycetota</taxon>
        <taxon>Planctomycetia</taxon>
        <taxon>Planctomycetales</taxon>
        <taxon>Planctomycetaceae</taxon>
        <taxon>Maioricimonas</taxon>
    </lineage>
</organism>
<reference evidence="2 3" key="1">
    <citation type="submission" date="2019-02" db="EMBL/GenBank/DDBJ databases">
        <title>Deep-cultivation of Planctomycetes and their phenomic and genomic characterization uncovers novel biology.</title>
        <authorList>
            <person name="Wiegand S."/>
            <person name="Jogler M."/>
            <person name="Boedeker C."/>
            <person name="Pinto D."/>
            <person name="Vollmers J."/>
            <person name="Rivas-Marin E."/>
            <person name="Kohn T."/>
            <person name="Peeters S.H."/>
            <person name="Heuer A."/>
            <person name="Rast P."/>
            <person name="Oberbeckmann S."/>
            <person name="Bunk B."/>
            <person name="Jeske O."/>
            <person name="Meyerdierks A."/>
            <person name="Storesund J.E."/>
            <person name="Kallscheuer N."/>
            <person name="Luecker S."/>
            <person name="Lage O.M."/>
            <person name="Pohl T."/>
            <person name="Merkel B.J."/>
            <person name="Hornburger P."/>
            <person name="Mueller R.-W."/>
            <person name="Bruemmer F."/>
            <person name="Labrenz M."/>
            <person name="Spormann A.M."/>
            <person name="Op den Camp H."/>
            <person name="Overmann J."/>
            <person name="Amann R."/>
            <person name="Jetten M.S.M."/>
            <person name="Mascher T."/>
            <person name="Medema M.H."/>
            <person name="Devos D.P."/>
            <person name="Kaster A.-K."/>
            <person name="Ovreas L."/>
            <person name="Rohde M."/>
            <person name="Galperin M.Y."/>
            <person name="Jogler C."/>
        </authorList>
    </citation>
    <scope>NUCLEOTIDE SEQUENCE [LARGE SCALE GENOMIC DNA]</scope>
    <source>
        <strain evidence="2 3">Mal4</strain>
    </source>
</reference>
<dbReference type="Proteomes" id="UP000320496">
    <property type="component" value="Chromosome"/>
</dbReference>
<accession>A0A517ZBD0</accession>
<dbReference type="AlphaFoldDB" id="A0A517ZBD0"/>
<feature type="region of interest" description="Disordered" evidence="1">
    <location>
        <begin position="1"/>
        <end position="34"/>
    </location>
</feature>